<keyword evidence="2" id="KW-1185">Reference proteome</keyword>
<dbReference type="Proteomes" id="UP000027195">
    <property type="component" value="Unassembled WGS sequence"/>
</dbReference>
<organism evidence="1 2">
    <name type="scientific">Botryobasidium botryosum (strain FD-172 SS1)</name>
    <dbReference type="NCBI Taxonomy" id="930990"/>
    <lineage>
        <taxon>Eukaryota</taxon>
        <taxon>Fungi</taxon>
        <taxon>Dikarya</taxon>
        <taxon>Basidiomycota</taxon>
        <taxon>Agaricomycotina</taxon>
        <taxon>Agaricomycetes</taxon>
        <taxon>Cantharellales</taxon>
        <taxon>Botryobasidiaceae</taxon>
        <taxon>Botryobasidium</taxon>
    </lineage>
</organism>
<dbReference type="InParanoid" id="A0A067LS32"/>
<accession>A0A067LS32</accession>
<dbReference type="AlphaFoldDB" id="A0A067LS32"/>
<evidence type="ECO:0000313" key="2">
    <source>
        <dbReference type="Proteomes" id="UP000027195"/>
    </source>
</evidence>
<name>A0A067LS32_BOTB1</name>
<proteinExistence type="predicted"/>
<sequence>MSAVSAILLRYQPPLTACTLALDMWATAVRCVLASPHQFDTPTHALETAVEAVEAQLAARPGAATRVRWLSPGWQLENEPLAVVDHVMLQPLADVITVALSIGRRFGPVGIPGHLCPCGMCGAARRG</sequence>
<reference evidence="2" key="1">
    <citation type="journal article" date="2014" name="Proc. Natl. Acad. Sci. U.S.A.">
        <title>Extensive sampling of basidiomycete genomes demonstrates inadequacy of the white-rot/brown-rot paradigm for wood decay fungi.</title>
        <authorList>
            <person name="Riley R."/>
            <person name="Salamov A.A."/>
            <person name="Brown D.W."/>
            <person name="Nagy L.G."/>
            <person name="Floudas D."/>
            <person name="Held B.W."/>
            <person name="Levasseur A."/>
            <person name="Lombard V."/>
            <person name="Morin E."/>
            <person name="Otillar R."/>
            <person name="Lindquist E.A."/>
            <person name="Sun H."/>
            <person name="LaButti K.M."/>
            <person name="Schmutz J."/>
            <person name="Jabbour D."/>
            <person name="Luo H."/>
            <person name="Baker S.E."/>
            <person name="Pisabarro A.G."/>
            <person name="Walton J.D."/>
            <person name="Blanchette R.A."/>
            <person name="Henrissat B."/>
            <person name="Martin F."/>
            <person name="Cullen D."/>
            <person name="Hibbett D.S."/>
            <person name="Grigoriev I.V."/>
        </authorList>
    </citation>
    <scope>NUCLEOTIDE SEQUENCE [LARGE SCALE GENOMIC DNA]</scope>
    <source>
        <strain evidence="2">FD-172 SS1</strain>
    </source>
</reference>
<dbReference type="HOGENOM" id="CLU_1970171_0_0_1"/>
<dbReference type="EMBL" id="KL198185">
    <property type="protein sequence ID" value="KDQ05804.1"/>
    <property type="molecule type" value="Genomic_DNA"/>
</dbReference>
<protein>
    <submittedName>
        <fullName evidence="1">Uncharacterized protein</fullName>
    </submittedName>
</protein>
<gene>
    <name evidence="1" type="ORF">BOTBODRAFT_182212</name>
</gene>
<evidence type="ECO:0000313" key="1">
    <source>
        <dbReference type="EMBL" id="KDQ05804.1"/>
    </source>
</evidence>